<evidence type="ECO:0000313" key="2">
    <source>
        <dbReference type="Proteomes" id="UP000821845"/>
    </source>
</evidence>
<comment type="caution">
    <text evidence="1">The sequence shown here is derived from an EMBL/GenBank/DDBJ whole genome shotgun (WGS) entry which is preliminary data.</text>
</comment>
<reference evidence="1" key="1">
    <citation type="submission" date="2020-05" db="EMBL/GenBank/DDBJ databases">
        <title>Large-scale comparative analyses of tick genomes elucidate their genetic diversity and vector capacities.</title>
        <authorList>
            <person name="Jia N."/>
            <person name="Wang J."/>
            <person name="Shi W."/>
            <person name="Du L."/>
            <person name="Sun Y."/>
            <person name="Zhan W."/>
            <person name="Jiang J."/>
            <person name="Wang Q."/>
            <person name="Zhang B."/>
            <person name="Ji P."/>
            <person name="Sakyi L.B."/>
            <person name="Cui X."/>
            <person name="Yuan T."/>
            <person name="Jiang B."/>
            <person name="Yang W."/>
            <person name="Lam T.T.-Y."/>
            <person name="Chang Q."/>
            <person name="Ding S."/>
            <person name="Wang X."/>
            <person name="Zhu J."/>
            <person name="Ruan X."/>
            <person name="Zhao L."/>
            <person name="Wei J."/>
            <person name="Que T."/>
            <person name="Du C."/>
            <person name="Cheng J."/>
            <person name="Dai P."/>
            <person name="Han X."/>
            <person name="Huang E."/>
            <person name="Gao Y."/>
            <person name="Liu J."/>
            <person name="Shao H."/>
            <person name="Ye R."/>
            <person name="Li L."/>
            <person name="Wei W."/>
            <person name="Wang X."/>
            <person name="Wang C."/>
            <person name="Yang T."/>
            <person name="Huo Q."/>
            <person name="Li W."/>
            <person name="Guo W."/>
            <person name="Chen H."/>
            <person name="Zhou L."/>
            <person name="Ni X."/>
            <person name="Tian J."/>
            <person name="Zhou Y."/>
            <person name="Sheng Y."/>
            <person name="Liu T."/>
            <person name="Pan Y."/>
            <person name="Xia L."/>
            <person name="Li J."/>
            <person name="Zhao F."/>
            <person name="Cao W."/>
        </authorList>
    </citation>
    <scope>NUCLEOTIDE SEQUENCE</scope>
    <source>
        <strain evidence="1">Hyas-2018</strain>
    </source>
</reference>
<name>A0ACB7T8P9_HYAAI</name>
<protein>
    <submittedName>
        <fullName evidence="1">Uncharacterized protein</fullName>
    </submittedName>
</protein>
<dbReference type="EMBL" id="CM023490">
    <property type="protein sequence ID" value="KAH6942498.1"/>
    <property type="molecule type" value="Genomic_DNA"/>
</dbReference>
<evidence type="ECO:0000313" key="1">
    <source>
        <dbReference type="EMBL" id="KAH6942498.1"/>
    </source>
</evidence>
<proteinExistence type="predicted"/>
<accession>A0ACB7T8P9</accession>
<keyword evidence="2" id="KW-1185">Reference proteome</keyword>
<gene>
    <name evidence="1" type="ORF">HPB50_006853</name>
</gene>
<dbReference type="Proteomes" id="UP000821845">
    <property type="component" value="Chromosome 10"/>
</dbReference>
<organism evidence="1 2">
    <name type="scientific">Hyalomma asiaticum</name>
    <name type="common">Tick</name>
    <dbReference type="NCBI Taxonomy" id="266040"/>
    <lineage>
        <taxon>Eukaryota</taxon>
        <taxon>Metazoa</taxon>
        <taxon>Ecdysozoa</taxon>
        <taxon>Arthropoda</taxon>
        <taxon>Chelicerata</taxon>
        <taxon>Arachnida</taxon>
        <taxon>Acari</taxon>
        <taxon>Parasitiformes</taxon>
        <taxon>Ixodida</taxon>
        <taxon>Ixodoidea</taxon>
        <taxon>Ixodidae</taxon>
        <taxon>Hyalomminae</taxon>
        <taxon>Hyalomma</taxon>
    </lineage>
</organism>
<sequence>MIRKSLLLSYDAFSWTTIAIAVVYVLYRLVRYRQKTFSYFKEIGIPGPEPSLLWGNLAEYHRKGFVHAITDWCAKYGDVFGFYNGDLPVLVVKDLEFLSYVFVKDFKNFTDRGVLMRTDQEHSVLGNSIIHVRGANWKRTRSCMSHAFTSNKLKHMMQDLFTSTDLFIETLGKVADAGKEFAMYETLQGLAMDYTGRAAFGLDCCFQRELSHPFMETARKVVHGVMTGPFHMIAHCTSTLADIVAPLLWLNEKLGSFTFSIFGVETSKVVEMRLRNPEARRQDLLQTMLDACEEKKRPNDGDAKSRANMTLQEVELNTTVTMIAGFETTSAALAYVCYLLAKHEYVQEKVREEVIAAIGECGKLDYDAVTHRMKYLRAVVDETLRIYPPATLFTTRRAANDFEYNGVKYKAGTSIMAPTRQIHMDHRYWPEPHKFDPERFLGENAASRSSIAYQPFGVGPRNCIGERLAILAIIYTVARMVEKYRLTLGESQEKDLELHFYAAMCAPQNGPYIRFQRI</sequence>